<keyword evidence="2 11" id="KW-0698">rRNA processing</keyword>
<name>A0A6B2KWW6_9EUKA</name>
<feature type="region of interest" description="Disordered" evidence="12">
    <location>
        <begin position="991"/>
        <end position="1026"/>
    </location>
</feature>
<evidence type="ECO:0000256" key="2">
    <source>
        <dbReference type="ARBA" id="ARBA00022552"/>
    </source>
</evidence>
<feature type="binding site" evidence="11">
    <location>
        <position position="708"/>
    </location>
    <ligand>
        <name>acetyl-CoA</name>
        <dbReference type="ChEBI" id="CHEBI:57288"/>
    </ligand>
</feature>
<comment type="similarity">
    <text evidence="11">Belongs to the RNA cytidine acetyltransferase family. NAT10 subfamily.</text>
</comment>
<dbReference type="Gene3D" id="3.40.630.30">
    <property type="match status" value="1"/>
</dbReference>
<dbReference type="InterPro" id="IPR033688">
    <property type="entry name" value="NAT10"/>
</dbReference>
<keyword evidence="5 11" id="KW-0547">Nucleotide-binding</keyword>
<sequence>MPRKKVDNRIKSLIENGIKENHRSFFVIIGDRGKDQVVKLHYILSKSAVRAQPSVLWCYKSELGFSSNRKKRMKMIKKKVKQGLIDPEKDDPFELFMTATNIRWTYYKDTANILGNTYGMCILQDFEAITPNILARTIETVSGGGMIVMLLKTMNSLKQLYTMALDIHNRFRTDAHQDIVPRFNERFLLSLISCSNSIVLDDELNILPVSLASRNIPLDVKQTIENPQEQELKVIKESMADTQPAGSLIEKTKTLDQAKALLTFIEAISEKTLRSTVALTAARGRGKSAALGLAIAASIGFGYSNIFVTSPSPENLKTLFEFIFIGFDAMGYTEHTDYELIQSTNPAFNKAIVRVNVFKTHRQVIQYIIPTDAAKLGQAELVVIDEAAAIPLPQVKALLGPYLVFLSSTVNGYEGTGRSLSLKLIKELRAGAASPGSVGGRVFREVVLEDPIRYSRGDPVEKWLNGLLCFDAANIKPISSSCPFPSECELFYVNRDTLFSYHKVSEEFLQRMMSLYVSSHYKNSPNDLILMSDAPAHHLFVLLPPVTEETKTLPEVLCVIQVALEGEISKEILQSSITRGKRPSGDLIPWNVSMQFQDDNFPTLSGARVVRIATHPDFARAGYGTRALELLQAFYEGKMQSTDIKKPEVQPQPEAPSNPDDNIHNEKLRPRKNLPPLLNKLTEVTPEQLHWLGVSYGLTTPLYGFWKKSGFLPVYIRLSELSSTGEHTCIMLKSLNSTNENGLVSNSDWLVKFHDDFTTRFVTLLGYDFRKFNCRDAVSVMTKYKEVALEVPDSKTKIFFGNRNTDNITKQDLDRTFSVYDLKRLESYTKNLLDYHAILDTLPQIGRLFFAANLSHFVPLSPSQYCILVGLGLQFKNVDTVADELDIKANQVLALFNKAMRKIVKFFISLEEAAEDKLLPATETGMHPTALSLEEDLKQIDDEFKANEEMKMEQQSLISELARPEFAIQGDNKDWEEAALSLKRSKIPNILSVKRKKTDEEPAQPEKKRKTSQSKSAKRKSTNKKT</sequence>
<dbReference type="GO" id="GO:1990883">
    <property type="term" value="F:18S rRNA cytidine N-acetyltransferase activity"/>
    <property type="evidence" value="ECO:0007669"/>
    <property type="project" value="TreeGrafter"/>
</dbReference>
<dbReference type="GO" id="GO:0051391">
    <property type="term" value="P:tRNA acetylation"/>
    <property type="evidence" value="ECO:0007669"/>
    <property type="project" value="UniProtKB-UniRule"/>
</dbReference>
<dbReference type="EMBL" id="GIBP01000274">
    <property type="protein sequence ID" value="NDV29243.1"/>
    <property type="molecule type" value="Transcribed_RNA"/>
</dbReference>
<comment type="catalytic activity">
    <reaction evidence="9 11">
        <text>a cytidine in 18S rRNA + acetyl-CoA + ATP + H2O = an N(4)-acetylcytidine in 18S rRNA + ADP + phosphate + CoA + H(+)</text>
        <dbReference type="Rhea" id="RHEA:51424"/>
        <dbReference type="Rhea" id="RHEA-COMP:13575"/>
        <dbReference type="Rhea" id="RHEA-COMP:13576"/>
        <dbReference type="ChEBI" id="CHEBI:15377"/>
        <dbReference type="ChEBI" id="CHEBI:15378"/>
        <dbReference type="ChEBI" id="CHEBI:30616"/>
        <dbReference type="ChEBI" id="CHEBI:43474"/>
        <dbReference type="ChEBI" id="CHEBI:57287"/>
        <dbReference type="ChEBI" id="CHEBI:57288"/>
        <dbReference type="ChEBI" id="CHEBI:74900"/>
        <dbReference type="ChEBI" id="CHEBI:82748"/>
        <dbReference type="ChEBI" id="CHEBI:456216"/>
    </reaction>
</comment>
<dbReference type="GO" id="GO:0030686">
    <property type="term" value="C:90S preribosome"/>
    <property type="evidence" value="ECO:0007669"/>
    <property type="project" value="TreeGrafter"/>
</dbReference>
<feature type="domain" description="N-acetyltransferase" evidence="15">
    <location>
        <begin position="511"/>
        <end position="736"/>
    </location>
</feature>
<evidence type="ECO:0000256" key="9">
    <source>
        <dbReference type="ARBA" id="ARBA00052133"/>
    </source>
</evidence>
<comment type="catalytic activity">
    <reaction evidence="11">
        <text>a cytidine in tRNA + acetyl-CoA + ATP + H2O = an N(4)-acetylcytidine in tRNA + ADP + phosphate + CoA + H(+)</text>
        <dbReference type="Rhea" id="RHEA:53876"/>
        <dbReference type="Rhea" id="RHEA-COMP:13670"/>
        <dbReference type="Rhea" id="RHEA-COMP:13671"/>
        <dbReference type="ChEBI" id="CHEBI:15377"/>
        <dbReference type="ChEBI" id="CHEBI:15378"/>
        <dbReference type="ChEBI" id="CHEBI:30616"/>
        <dbReference type="ChEBI" id="CHEBI:43474"/>
        <dbReference type="ChEBI" id="CHEBI:57287"/>
        <dbReference type="ChEBI" id="CHEBI:57288"/>
        <dbReference type="ChEBI" id="CHEBI:74900"/>
        <dbReference type="ChEBI" id="CHEBI:82748"/>
        <dbReference type="ChEBI" id="CHEBI:456216"/>
    </reaction>
</comment>
<dbReference type="Pfam" id="PF13718">
    <property type="entry name" value="GNAT_acetyltr_2"/>
    <property type="match status" value="1"/>
</dbReference>
<feature type="domain" description="TmcA/NAT10 N-terminal" evidence="14">
    <location>
        <begin position="8"/>
        <end position="201"/>
    </location>
</feature>
<keyword evidence="4 11" id="KW-0819">tRNA processing</keyword>
<evidence type="ECO:0000256" key="10">
    <source>
        <dbReference type="ARBA" id="ARBA00068357"/>
    </source>
</evidence>
<keyword evidence="3 11" id="KW-0808">Transferase</keyword>
<reference evidence="17" key="1">
    <citation type="journal article" date="2020" name="J. Eukaryot. Microbiol.">
        <title>De novo Sequencing, Assembly and Annotation of the Transcriptome for the Free-Living Testate Amoeba Arcella intermedia.</title>
        <authorList>
            <person name="Ribeiro G.M."/>
            <person name="Porfirio-Sousa A.L."/>
            <person name="Maurer-Alcala X.X."/>
            <person name="Katz L.A."/>
            <person name="Lahr D.J.G."/>
        </authorList>
    </citation>
    <scope>NUCLEOTIDE SEQUENCE</scope>
</reference>
<keyword evidence="7 11" id="KW-0539">Nucleus</keyword>
<evidence type="ECO:0000256" key="5">
    <source>
        <dbReference type="ARBA" id="ARBA00022741"/>
    </source>
</evidence>
<dbReference type="InterPro" id="IPR027992">
    <property type="entry name" value="tRNA_bind_dom"/>
</dbReference>
<comment type="function">
    <text evidence="11">RNA cytidine acetyltransferase with specificity toward both 18S rRNA and tRNAs. Catalyzes the formation of N(4)-acetylcytidine (ac4C) in 18S rRNA. Required for early nucleolar cleavages of precursor rRNA at sites A0, A1 and A2 during 18S rRNA synthesis. Catalyzes the formation of ac4C in serine and leucine tRNAs. Requires a tRNA-binding adapter protein for full tRNA acetyltransferase activity but not for 18S rRNA acetylation.</text>
</comment>
<feature type="binding site" evidence="11">
    <location>
        <begin position="619"/>
        <end position="625"/>
    </location>
    <ligand>
        <name>acetyl-CoA</name>
        <dbReference type="ChEBI" id="CHEBI:57288"/>
    </ligand>
</feature>
<evidence type="ECO:0000256" key="1">
    <source>
        <dbReference type="ARBA" id="ARBA00004604"/>
    </source>
</evidence>
<dbReference type="Gene3D" id="3.40.50.11040">
    <property type="match status" value="1"/>
</dbReference>
<dbReference type="InterPro" id="IPR000182">
    <property type="entry name" value="GNAT_dom"/>
</dbReference>
<dbReference type="SUPFAM" id="SSF52540">
    <property type="entry name" value="P-loop containing nucleoside triphosphate hydrolases"/>
    <property type="match status" value="1"/>
</dbReference>
<protein>
    <recommendedName>
        <fullName evidence="10 11">RNA cytidine acetyltransferase</fullName>
        <ecNumber evidence="11">2.3.1.-</ecNumber>
    </recommendedName>
    <alternativeName>
        <fullName evidence="11">18S rRNA cytosine acetyltransferase</fullName>
    </alternativeName>
</protein>
<comment type="subcellular location">
    <subcellularLocation>
        <location evidence="1 11">Nucleus</location>
        <location evidence="1 11">Nucleolus</location>
    </subcellularLocation>
</comment>
<keyword evidence="8 11" id="KW-0012">Acyltransferase</keyword>
<dbReference type="Pfam" id="PF13725">
    <property type="entry name" value="tRNA_bind_2"/>
    <property type="match status" value="1"/>
</dbReference>
<evidence type="ECO:0000259" key="13">
    <source>
        <dbReference type="Pfam" id="PF05127"/>
    </source>
</evidence>
<dbReference type="Pfam" id="PF08351">
    <property type="entry name" value="TmcA_N"/>
    <property type="match status" value="1"/>
</dbReference>
<accession>A0A6B2KWW6</accession>
<dbReference type="InterPro" id="IPR027417">
    <property type="entry name" value="P-loop_NTPase"/>
</dbReference>
<evidence type="ECO:0000256" key="8">
    <source>
        <dbReference type="ARBA" id="ARBA00023315"/>
    </source>
</evidence>
<dbReference type="InterPro" id="IPR007807">
    <property type="entry name" value="TcmA/NAT10_helicase"/>
</dbReference>
<dbReference type="GO" id="GO:0005524">
    <property type="term" value="F:ATP binding"/>
    <property type="evidence" value="ECO:0007669"/>
    <property type="project" value="UniProtKB-UniRule"/>
</dbReference>
<dbReference type="Gene3D" id="3.40.50.300">
    <property type="entry name" value="P-loop containing nucleotide triphosphate hydrolases"/>
    <property type="match status" value="1"/>
</dbReference>
<organism evidence="17">
    <name type="scientific">Arcella intermedia</name>
    <dbReference type="NCBI Taxonomy" id="1963864"/>
    <lineage>
        <taxon>Eukaryota</taxon>
        <taxon>Amoebozoa</taxon>
        <taxon>Tubulinea</taxon>
        <taxon>Elardia</taxon>
        <taxon>Arcellinida</taxon>
        <taxon>Sphaerothecina</taxon>
        <taxon>Arcellidae</taxon>
        <taxon>Arcella</taxon>
    </lineage>
</organism>
<evidence type="ECO:0000259" key="15">
    <source>
        <dbReference type="Pfam" id="PF13718"/>
    </source>
</evidence>
<feature type="compositionally biased region" description="Basic residues" evidence="12">
    <location>
        <begin position="1007"/>
        <end position="1026"/>
    </location>
</feature>
<feature type="domain" description="Possible tRNA binding" evidence="16">
    <location>
        <begin position="749"/>
        <end position="978"/>
    </location>
</feature>
<feature type="binding site" evidence="11">
    <location>
        <position position="453"/>
    </location>
    <ligand>
        <name>ATP</name>
        <dbReference type="ChEBI" id="CHEBI:30616"/>
    </ligand>
</feature>
<dbReference type="InterPro" id="IPR032672">
    <property type="entry name" value="TmcA/NAT10/Kre33"/>
</dbReference>
<dbReference type="EC" id="2.3.1.-" evidence="11"/>
<evidence type="ECO:0000256" key="4">
    <source>
        <dbReference type="ARBA" id="ARBA00022694"/>
    </source>
</evidence>
<dbReference type="GO" id="GO:0000049">
    <property type="term" value="F:tRNA binding"/>
    <property type="evidence" value="ECO:0007669"/>
    <property type="project" value="TreeGrafter"/>
</dbReference>
<feature type="region of interest" description="Disordered" evidence="12">
    <location>
        <begin position="643"/>
        <end position="674"/>
    </location>
</feature>
<dbReference type="GO" id="GO:0005730">
    <property type="term" value="C:nucleolus"/>
    <property type="evidence" value="ECO:0007669"/>
    <property type="project" value="UniProtKB-SubCell"/>
</dbReference>
<feature type="domain" description="TcmA/NAT10 helicase" evidence="13">
    <location>
        <begin position="279"/>
        <end position="471"/>
    </location>
</feature>
<dbReference type="Pfam" id="PF05127">
    <property type="entry name" value="NAT10_TcmA_helicase"/>
    <property type="match status" value="1"/>
</dbReference>
<evidence type="ECO:0000259" key="16">
    <source>
        <dbReference type="Pfam" id="PF13725"/>
    </source>
</evidence>
<dbReference type="InterPro" id="IPR013562">
    <property type="entry name" value="TmcA/NAT10_N"/>
</dbReference>
<feature type="compositionally biased region" description="Basic and acidic residues" evidence="12">
    <location>
        <begin position="997"/>
        <end position="1006"/>
    </location>
</feature>
<dbReference type="AlphaFoldDB" id="A0A6B2KWW6"/>
<evidence type="ECO:0000313" key="17">
    <source>
        <dbReference type="EMBL" id="NDV29243.1"/>
    </source>
</evidence>
<dbReference type="PANTHER" id="PTHR10925:SF5">
    <property type="entry name" value="RNA CYTIDINE ACETYLTRANSFERASE"/>
    <property type="match status" value="1"/>
</dbReference>
<dbReference type="PANTHER" id="PTHR10925">
    <property type="entry name" value="N-ACETYLTRANSFERASE 10"/>
    <property type="match status" value="1"/>
</dbReference>
<feature type="binding site" evidence="11">
    <location>
        <begin position="612"/>
        <end position="614"/>
    </location>
    <ligand>
        <name>acetyl-CoA</name>
        <dbReference type="ChEBI" id="CHEBI:57288"/>
    </ligand>
</feature>
<feature type="binding site" evidence="11">
    <location>
        <begin position="284"/>
        <end position="293"/>
    </location>
    <ligand>
        <name>ATP</name>
        <dbReference type="ChEBI" id="CHEBI:30616"/>
    </ligand>
</feature>
<evidence type="ECO:0000259" key="14">
    <source>
        <dbReference type="Pfam" id="PF08351"/>
    </source>
</evidence>
<dbReference type="FunFam" id="3.40.50.300:FF:002218">
    <property type="entry name" value="tRNA(Met) cytidine acetyltransferase TmcA"/>
    <property type="match status" value="1"/>
</dbReference>
<evidence type="ECO:0000256" key="12">
    <source>
        <dbReference type="SAM" id="MobiDB-lite"/>
    </source>
</evidence>
<dbReference type="GO" id="GO:1904812">
    <property type="term" value="P:rRNA acetylation involved in maturation of SSU-rRNA"/>
    <property type="evidence" value="ECO:0007669"/>
    <property type="project" value="InterPro"/>
</dbReference>
<keyword evidence="6 11" id="KW-0067">ATP-binding</keyword>
<evidence type="ECO:0000256" key="3">
    <source>
        <dbReference type="ARBA" id="ARBA00022679"/>
    </source>
</evidence>
<dbReference type="FunFam" id="3.40.50.11040:FF:000002">
    <property type="entry name" value="RNA cytidine acetyltransferase"/>
    <property type="match status" value="1"/>
</dbReference>
<evidence type="ECO:0000256" key="7">
    <source>
        <dbReference type="ARBA" id="ARBA00023242"/>
    </source>
</evidence>
<evidence type="ECO:0000256" key="6">
    <source>
        <dbReference type="ARBA" id="ARBA00022840"/>
    </source>
</evidence>
<dbReference type="HAMAP" id="MF_03211">
    <property type="entry name" value="RNA_acetyltr_Nat10"/>
    <property type="match status" value="1"/>
</dbReference>
<evidence type="ECO:0000256" key="11">
    <source>
        <dbReference type="HAMAP-Rule" id="MF_03211"/>
    </source>
</evidence>
<proteinExistence type="inferred from homology"/>